<protein>
    <submittedName>
        <fullName evidence="2">DUF3352 domain-containing protein</fullName>
    </submittedName>
</protein>
<dbReference type="STRING" id="1920490.GCA_001895925_04648"/>
<keyword evidence="1" id="KW-0472">Membrane</keyword>
<dbReference type="RefSeq" id="WP_073071877.1">
    <property type="nucleotide sequence ID" value="NZ_MPPI01000013.1"/>
</dbReference>
<accession>A0A2T1DG05</accession>
<proteinExistence type="predicted"/>
<evidence type="ECO:0000256" key="1">
    <source>
        <dbReference type="SAM" id="Phobius"/>
    </source>
</evidence>
<keyword evidence="1" id="KW-1133">Transmembrane helix</keyword>
<dbReference type="OrthoDB" id="451203at2"/>
<evidence type="ECO:0000313" key="2">
    <source>
        <dbReference type="EMBL" id="PSB19440.1"/>
    </source>
</evidence>
<reference evidence="2 3" key="2">
    <citation type="submission" date="2018-03" db="EMBL/GenBank/DDBJ databases">
        <title>The ancient ancestry and fast evolution of plastids.</title>
        <authorList>
            <person name="Moore K.R."/>
            <person name="Magnabosco C."/>
            <person name="Momper L."/>
            <person name="Gold D.A."/>
            <person name="Bosak T."/>
            <person name="Fournier G.P."/>
        </authorList>
    </citation>
    <scope>NUCLEOTIDE SEQUENCE [LARGE SCALE GENOMIC DNA]</scope>
    <source>
        <strain evidence="2 3">ULC007</strain>
    </source>
</reference>
<gene>
    <name evidence="2" type="ORF">C7B65_11000</name>
</gene>
<dbReference type="AlphaFoldDB" id="A0A2T1DG05"/>
<organism evidence="2 3">
    <name type="scientific">Phormidesmis priestleyi ULC007</name>
    <dbReference type="NCBI Taxonomy" id="1920490"/>
    <lineage>
        <taxon>Bacteria</taxon>
        <taxon>Bacillati</taxon>
        <taxon>Cyanobacteriota</taxon>
        <taxon>Cyanophyceae</taxon>
        <taxon>Leptolyngbyales</taxon>
        <taxon>Leptolyngbyaceae</taxon>
        <taxon>Phormidesmis</taxon>
    </lineage>
</organism>
<sequence length="590" mass="64451">MKLRSFFYLLATIVAGLLLTGTIAFFWLFAQSPLGLFNGSREQPSAAMFVSKQAPVMASLMVNPDRLTSLRQIIVKPSDRRQARAELDQFKQGIVGALGFDYRHDLQPWLGDEITVAVTTLDIDRDLENGQQPGYLMAMSTQNSQRSREFLQVFWQKRAIAGADLIFESYKGTKLIYGSDLKDPQDRSKSSSQSTQNAASPISFASAVVGNQFVLFANSPKVLRDAINTVQATELGLASSETYQTAIAHLNQGRIGLVFVNFPQLAALTGKESALAELATKPEDNSATYESLAIALGLDRQGLTAETALLTPTGEIASTPSTSKPVEALKYIPATSPISASGVNLDQLWSSLSQGVSGYRNVADLINRPITALNDRWKLDLPQDIFSWVKGEYALGLVPQQDENLAKNETALPGLGDWVFVADKSAEEAQQAIERLDELAKEQGISVGSLQVSDQTVNVWTRLSTTNDVKKRNQKVLNVQAEVAGVHTSVGNYEIFTTSVEAMSEVLKATQNPILKSKTFKQAIAPLATPNNGYLYLDWKSAQPLLESRFPILKVLKLAGQPFFDHLRSFTFSSYGSQPGVQQGGAFIKL</sequence>
<name>A0A2T1DG05_9CYAN</name>
<feature type="transmembrane region" description="Helical" evidence="1">
    <location>
        <begin position="7"/>
        <end position="30"/>
    </location>
</feature>
<dbReference type="Proteomes" id="UP000238634">
    <property type="component" value="Unassembled WGS sequence"/>
</dbReference>
<evidence type="ECO:0000313" key="3">
    <source>
        <dbReference type="Proteomes" id="UP000238634"/>
    </source>
</evidence>
<dbReference type="EMBL" id="PVWG01000010">
    <property type="protein sequence ID" value="PSB19440.1"/>
    <property type="molecule type" value="Genomic_DNA"/>
</dbReference>
<keyword evidence="1" id="KW-0812">Transmembrane</keyword>
<dbReference type="Pfam" id="PF11832">
    <property type="entry name" value="DUF3352"/>
    <property type="match status" value="1"/>
</dbReference>
<dbReference type="InterPro" id="IPR021787">
    <property type="entry name" value="DUF3352"/>
</dbReference>
<keyword evidence="3" id="KW-1185">Reference proteome</keyword>
<comment type="caution">
    <text evidence="2">The sequence shown here is derived from an EMBL/GenBank/DDBJ whole genome shotgun (WGS) entry which is preliminary data.</text>
</comment>
<reference evidence="2 3" key="1">
    <citation type="submission" date="2018-02" db="EMBL/GenBank/DDBJ databases">
        <authorList>
            <person name="Cohen D.B."/>
            <person name="Kent A.D."/>
        </authorList>
    </citation>
    <scope>NUCLEOTIDE SEQUENCE [LARGE SCALE GENOMIC DNA]</scope>
    <source>
        <strain evidence="2 3">ULC007</strain>
    </source>
</reference>